<keyword evidence="2" id="KW-0812">Transmembrane</keyword>
<evidence type="ECO:0000313" key="4">
    <source>
        <dbReference type="Proteomes" id="UP000886860"/>
    </source>
</evidence>
<organism evidence="3 4">
    <name type="scientific">Candidatus Caccovicinus merdipullorum</name>
    <dbReference type="NCBI Taxonomy" id="2840724"/>
    <lineage>
        <taxon>Bacteria</taxon>
        <taxon>Bacillati</taxon>
        <taxon>Bacillota</taxon>
        <taxon>Clostridia</taxon>
        <taxon>Eubacteriales</taxon>
        <taxon>Candidatus Caccovicinus</taxon>
    </lineage>
</organism>
<feature type="transmembrane region" description="Helical" evidence="2">
    <location>
        <begin position="173"/>
        <end position="190"/>
    </location>
</feature>
<proteinExistence type="predicted"/>
<evidence type="ECO:0000256" key="1">
    <source>
        <dbReference type="SAM" id="MobiDB-lite"/>
    </source>
</evidence>
<accession>A0A9D1KEV9</accession>
<dbReference type="EMBL" id="DVKS01000015">
    <property type="protein sequence ID" value="HIT40646.1"/>
    <property type="molecule type" value="Genomic_DNA"/>
</dbReference>
<feature type="transmembrane region" description="Helical" evidence="2">
    <location>
        <begin position="210"/>
        <end position="234"/>
    </location>
</feature>
<feature type="transmembrane region" description="Helical" evidence="2">
    <location>
        <begin position="93"/>
        <end position="111"/>
    </location>
</feature>
<feature type="transmembrane region" description="Helical" evidence="2">
    <location>
        <begin position="131"/>
        <end position="153"/>
    </location>
</feature>
<dbReference type="AlphaFoldDB" id="A0A9D1KEV9"/>
<sequence length="240" mass="26735">MICPNCGYETEERFCGRCGCLVDPNDQNVEENENNFKKAAGKDPGKRLSGISRKKRTAKRSGKKAAGKHRRSRKISWEAASGLVILCDRIMQIFSCVLMAYMVLIMAFEFWGWKSGLGSVRTIVNDRNYGLAFYLAAVCGCLLMGVIWCFWILSKKPVGGETRLKFYDTGRGLIPFLLCGIVAFAVRYGIDLIPASGSEWHGLAGGIQTFFAVINLRRGMLLFCCCAGTFLSLVRRILRV</sequence>
<feature type="region of interest" description="Disordered" evidence="1">
    <location>
        <begin position="34"/>
        <end position="70"/>
    </location>
</feature>
<evidence type="ECO:0000256" key="2">
    <source>
        <dbReference type="SAM" id="Phobius"/>
    </source>
</evidence>
<reference evidence="3" key="2">
    <citation type="journal article" date="2021" name="PeerJ">
        <title>Extensive microbial diversity within the chicken gut microbiome revealed by metagenomics and culture.</title>
        <authorList>
            <person name="Gilroy R."/>
            <person name="Ravi A."/>
            <person name="Getino M."/>
            <person name="Pursley I."/>
            <person name="Horton D.L."/>
            <person name="Alikhan N.F."/>
            <person name="Baker D."/>
            <person name="Gharbi K."/>
            <person name="Hall N."/>
            <person name="Watson M."/>
            <person name="Adriaenssens E.M."/>
            <person name="Foster-Nyarko E."/>
            <person name="Jarju S."/>
            <person name="Secka A."/>
            <person name="Antonio M."/>
            <person name="Oren A."/>
            <person name="Chaudhuri R.R."/>
            <person name="La Ragione R."/>
            <person name="Hildebrand F."/>
            <person name="Pallen M.J."/>
        </authorList>
    </citation>
    <scope>NUCLEOTIDE SEQUENCE</scope>
    <source>
        <strain evidence="3">CHK123-3438</strain>
    </source>
</reference>
<comment type="caution">
    <text evidence="3">The sequence shown here is derived from an EMBL/GenBank/DDBJ whole genome shotgun (WGS) entry which is preliminary data.</text>
</comment>
<keyword evidence="2" id="KW-1133">Transmembrane helix</keyword>
<reference evidence="3" key="1">
    <citation type="submission" date="2020-10" db="EMBL/GenBank/DDBJ databases">
        <authorList>
            <person name="Gilroy R."/>
        </authorList>
    </citation>
    <scope>NUCLEOTIDE SEQUENCE</scope>
    <source>
        <strain evidence="3">CHK123-3438</strain>
    </source>
</reference>
<feature type="compositionally biased region" description="Basic and acidic residues" evidence="1">
    <location>
        <begin position="34"/>
        <end position="46"/>
    </location>
</feature>
<name>A0A9D1KEV9_9FIRM</name>
<dbReference type="Proteomes" id="UP000886860">
    <property type="component" value="Unassembled WGS sequence"/>
</dbReference>
<evidence type="ECO:0000313" key="3">
    <source>
        <dbReference type="EMBL" id="HIT40646.1"/>
    </source>
</evidence>
<protein>
    <submittedName>
        <fullName evidence="3">TFIIB-type zinc ribbon-containing protein</fullName>
    </submittedName>
</protein>
<gene>
    <name evidence="3" type="ORF">IAB60_00850</name>
</gene>
<feature type="compositionally biased region" description="Basic residues" evidence="1">
    <location>
        <begin position="52"/>
        <end position="70"/>
    </location>
</feature>
<keyword evidence="2" id="KW-0472">Membrane</keyword>